<feature type="region of interest" description="Disordered" evidence="1">
    <location>
        <begin position="1605"/>
        <end position="1645"/>
    </location>
</feature>
<feature type="compositionally biased region" description="Polar residues" evidence="1">
    <location>
        <begin position="1605"/>
        <end position="1618"/>
    </location>
</feature>
<feature type="compositionally biased region" description="Basic and acidic residues" evidence="1">
    <location>
        <begin position="435"/>
        <end position="459"/>
    </location>
</feature>
<evidence type="ECO:0000313" key="3">
    <source>
        <dbReference type="EMBL" id="KAG7167617.1"/>
    </source>
</evidence>
<feature type="compositionally biased region" description="Basic and acidic residues" evidence="1">
    <location>
        <begin position="337"/>
        <end position="364"/>
    </location>
</feature>
<feature type="region of interest" description="Disordered" evidence="1">
    <location>
        <begin position="1060"/>
        <end position="1088"/>
    </location>
</feature>
<feature type="compositionally biased region" description="Low complexity" evidence="1">
    <location>
        <begin position="587"/>
        <end position="597"/>
    </location>
</feature>
<protein>
    <submittedName>
        <fullName evidence="3">Reticulocyte-binding protein 2-like 6</fullName>
    </submittedName>
</protein>
<feature type="compositionally biased region" description="Basic and acidic residues" evidence="1">
    <location>
        <begin position="562"/>
        <end position="585"/>
    </location>
</feature>
<feature type="compositionally biased region" description="Basic and acidic residues" evidence="1">
    <location>
        <begin position="922"/>
        <end position="931"/>
    </location>
</feature>
<gene>
    <name evidence="3" type="primary">Rbp2-L6</name>
    <name evidence="3" type="ORF">Hamer_G019006</name>
</gene>
<keyword evidence="2" id="KW-0472">Membrane</keyword>
<feature type="compositionally biased region" description="Polar residues" evidence="1">
    <location>
        <begin position="209"/>
        <end position="219"/>
    </location>
</feature>
<feature type="compositionally biased region" description="Polar residues" evidence="1">
    <location>
        <begin position="290"/>
        <end position="328"/>
    </location>
</feature>
<comment type="caution">
    <text evidence="3">The sequence shown here is derived from an EMBL/GenBank/DDBJ whole genome shotgun (WGS) entry which is preliminary data.</text>
</comment>
<feature type="compositionally biased region" description="Basic and acidic residues" evidence="1">
    <location>
        <begin position="677"/>
        <end position="695"/>
    </location>
</feature>
<feature type="region of interest" description="Disordered" evidence="1">
    <location>
        <begin position="395"/>
        <end position="510"/>
    </location>
</feature>
<keyword evidence="2" id="KW-1133">Transmembrane helix</keyword>
<feature type="region of interest" description="Disordered" evidence="1">
    <location>
        <begin position="1128"/>
        <end position="1173"/>
    </location>
</feature>
<feature type="region of interest" description="Disordered" evidence="1">
    <location>
        <begin position="182"/>
        <end position="378"/>
    </location>
</feature>
<feature type="compositionally biased region" description="Basic and acidic residues" evidence="1">
    <location>
        <begin position="499"/>
        <end position="510"/>
    </location>
</feature>
<evidence type="ECO:0000256" key="1">
    <source>
        <dbReference type="SAM" id="MobiDB-lite"/>
    </source>
</evidence>
<accession>A0A8J5MY17</accession>
<feature type="compositionally biased region" description="Low complexity" evidence="1">
    <location>
        <begin position="1219"/>
        <end position="1231"/>
    </location>
</feature>
<proteinExistence type="predicted"/>
<name>A0A8J5MY17_HOMAM</name>
<evidence type="ECO:0000256" key="2">
    <source>
        <dbReference type="SAM" id="Phobius"/>
    </source>
</evidence>
<feature type="compositionally biased region" description="Polar residues" evidence="1">
    <location>
        <begin position="488"/>
        <end position="497"/>
    </location>
</feature>
<dbReference type="EMBL" id="JAHLQT010021370">
    <property type="protein sequence ID" value="KAG7167617.1"/>
    <property type="molecule type" value="Genomic_DNA"/>
</dbReference>
<feature type="region of interest" description="Disordered" evidence="1">
    <location>
        <begin position="1528"/>
        <end position="1587"/>
    </location>
</feature>
<keyword evidence="2" id="KW-0812">Transmembrane</keyword>
<reference evidence="3" key="1">
    <citation type="journal article" date="2021" name="Sci. Adv.">
        <title>The American lobster genome reveals insights on longevity, neural, and immune adaptations.</title>
        <authorList>
            <person name="Polinski J.M."/>
            <person name="Zimin A.V."/>
            <person name="Clark K.F."/>
            <person name="Kohn A.B."/>
            <person name="Sadowski N."/>
            <person name="Timp W."/>
            <person name="Ptitsyn A."/>
            <person name="Khanna P."/>
            <person name="Romanova D.Y."/>
            <person name="Williams P."/>
            <person name="Greenwood S.J."/>
            <person name="Moroz L.L."/>
            <person name="Walt D.R."/>
            <person name="Bodnar A.G."/>
        </authorList>
    </citation>
    <scope>NUCLEOTIDE SEQUENCE</scope>
    <source>
        <strain evidence="3">GMGI-L3</strain>
    </source>
</reference>
<organism evidence="3 4">
    <name type="scientific">Homarus americanus</name>
    <name type="common">American lobster</name>
    <dbReference type="NCBI Taxonomy" id="6706"/>
    <lineage>
        <taxon>Eukaryota</taxon>
        <taxon>Metazoa</taxon>
        <taxon>Ecdysozoa</taxon>
        <taxon>Arthropoda</taxon>
        <taxon>Crustacea</taxon>
        <taxon>Multicrustacea</taxon>
        <taxon>Malacostraca</taxon>
        <taxon>Eumalacostraca</taxon>
        <taxon>Eucarida</taxon>
        <taxon>Decapoda</taxon>
        <taxon>Pleocyemata</taxon>
        <taxon>Astacidea</taxon>
        <taxon>Nephropoidea</taxon>
        <taxon>Nephropidae</taxon>
        <taxon>Homarus</taxon>
    </lineage>
</organism>
<feature type="region of interest" description="Disordered" evidence="1">
    <location>
        <begin position="1370"/>
        <end position="1414"/>
    </location>
</feature>
<feature type="region of interest" description="Disordered" evidence="1">
    <location>
        <begin position="1196"/>
        <end position="1259"/>
    </location>
</feature>
<feature type="compositionally biased region" description="Basic and acidic residues" evidence="1">
    <location>
        <begin position="598"/>
        <end position="608"/>
    </location>
</feature>
<feature type="region of interest" description="Disordered" evidence="1">
    <location>
        <begin position="677"/>
        <end position="969"/>
    </location>
</feature>
<feature type="transmembrane region" description="Helical" evidence="2">
    <location>
        <begin position="1799"/>
        <end position="1820"/>
    </location>
</feature>
<feature type="compositionally biased region" description="Basic and acidic residues" evidence="1">
    <location>
        <begin position="1547"/>
        <end position="1581"/>
    </location>
</feature>
<feature type="compositionally biased region" description="Acidic residues" evidence="1">
    <location>
        <begin position="1396"/>
        <end position="1406"/>
    </location>
</feature>
<feature type="compositionally biased region" description="Basic and acidic residues" evidence="1">
    <location>
        <begin position="1198"/>
        <end position="1214"/>
    </location>
</feature>
<feature type="compositionally biased region" description="Polar residues" evidence="1">
    <location>
        <begin position="422"/>
        <end position="433"/>
    </location>
</feature>
<feature type="compositionally biased region" description="Acidic residues" evidence="1">
    <location>
        <begin position="1634"/>
        <end position="1644"/>
    </location>
</feature>
<feature type="compositionally biased region" description="Basic and acidic residues" evidence="1">
    <location>
        <begin position="703"/>
        <end position="913"/>
    </location>
</feature>
<sequence length="1821" mass="205837">MSTSSFASYVIAKLSGNITLDKAIVSDMSGRPKRLSSKPKLTAVWRTKSIPYEGSDQSQSTFKEDGSLLRLLRTKSMPSLRRGGDPATRILKASSSSPPAPHSGLENNLSISPSNSSLPPVTTKSLNPRSSQDMSECSDSTSAYVTMTITNQSDHSQEDHNKLTRSASDGHLWAVRKKKLRDVRNEFPAGTLPSVKSLRNKFDGKSETDSQSADETASWGSPVAAQHITSDSDVMDSPAAKLSPSKPFINKETPIKPGSLGKSAETPTDKSSSKMLETPPKSIKKRLQQFEKSPQSLPDDLPNTTLSSETHTASGDTVWQDTSGTSPCPASKPIMIVEKRPERESRQKRKNDGKGFRPRAKSEPDPSSIRRLNSETIPVSVRKLKMQFEQQATIEAASIKAPTSPHRAYQKRKEKLTAGHTKVQTEVTGVSDQDNIDKRSEKPSTPPRELKPPRVEGRDTSPAPLTPEVIVDSQATPSVRKLRKQFEKASSTQSHTKSAGRDVPSKPRMTIKMELRSPFEDAFDPQETEDQKKERLNHTLTQEIHYGTSVRNILRQFETLSPEEHKTQVDRKFTFENKPPDEAKPAGEILSLSLGESSTRDSEAKLDISQDSEMDFDVDSCSSSSDVDKATLLPGIQESKTAWSSDDDDEDTTKTVIPKDIDTRETKKKIAEYWALRELEIEGNQREEQTKMEDKYVEEDEKEREKDRMENEEEEQKRRELHQAEIERKERENSEREQMKEKAEQERKEKERVEKELKKENTEKVRKDKEKAQQQKEKEREEQERKKREEAEKAIKEKEKAIRALIKKEKAELDRQEREKMENERKEKEKVEQEEKEEVEKECLETERRDEQQREKEREEQERKESEKIGREISERQNEEVERGRQEEEQIADHDVKTEGYEEASQRHIRIPETQEGPGEGTEERKVEMLIDKFANIQENESGNDRPRSNSAHSDDLGSDKENTDHKVGQLIDKFTSGREFDFEEGHRDDGHNILLDDGYNRRYSDVNALVDKFANINKKQEVEEGHREEVHYLSLAQGNDRRHSDVTALVDKFANINKNPERSHGCLSSDSEEAGSDSSSSVAKTKKDAPIPTIAVTVMPGKVRTLKTDELQFFEMGNTVDPFIRSQSLRAKKADPPPFTKPRSGSLREKKTRVAALAESEDPTKSSKSLPQNCRKLHADELCFFNSGNNNIYSIKGESKSKGKKNTSDKQQDFRLASQGDPSDSSGFPGDDQHFQYYTDSDSEGSILRGNDSDEMDDTEDILLGDELRELHNSLRHQEEDDASSSDIEERDIHEMLEAPIVDVRMVNPTEPVKCEDKCHQKMPEKENDSATTVRENAESIGVLVGEETIVDWVTVAAGALEHINLHGKSKEHRTEVSIKEEDKEVESVRRESPESIDNDSDPTETLEGSNTYVVTKENGTNIDFLCETKANLMKTADTGENGLTDQNSENENHKADEVIEATGSQEDVTIIEVSGRTEEIKPEIMAQHESNQSMKSGEIYDDRHIEEALSSLSDGYIENKPEVPTSTAAIQSDDKQNDSNSNEKFTGEIKSESQEPKRMEVGIEDKNTNREKEEDRQSSDDVEVTEAQLVQVDDEVKNAAIQQTMNNSTVNTTTETPNEKQKQVPLEKETSEMEEGNDETNSDADLGLLEETLVEIEYDIQQQDRPLLLDLPPYHPSPAKLPEAPETTAQSDKTNVRNVKLAPFANLEDLLTLGGGEGVRDNRRGSMEKTRYPELRDSTSYHKERWELGERGHNWELGERGHNWELGESGDNWGTGEELDKTQELQEFSDFLSDTEFAKFCILASGLSVIVYFIFVIFG</sequence>
<feature type="region of interest" description="Disordered" evidence="1">
    <location>
        <begin position="74"/>
        <end position="140"/>
    </location>
</feature>
<feature type="compositionally biased region" description="Polar residues" evidence="1">
    <location>
        <begin position="122"/>
        <end position="140"/>
    </location>
</feature>
<evidence type="ECO:0000313" key="4">
    <source>
        <dbReference type="Proteomes" id="UP000747542"/>
    </source>
</evidence>
<feature type="compositionally biased region" description="Low complexity" evidence="1">
    <location>
        <begin position="93"/>
        <end position="120"/>
    </location>
</feature>
<feature type="compositionally biased region" description="Basic and acidic residues" evidence="1">
    <location>
        <begin position="1374"/>
        <end position="1395"/>
    </location>
</feature>
<dbReference type="Proteomes" id="UP000747542">
    <property type="component" value="Unassembled WGS sequence"/>
</dbReference>
<keyword evidence="4" id="KW-1185">Reference proteome</keyword>
<feature type="region of interest" description="Disordered" evidence="1">
    <location>
        <begin position="559"/>
        <end position="664"/>
    </location>
</feature>
<feature type="compositionally biased region" description="Basic and acidic residues" evidence="1">
    <location>
        <begin position="943"/>
        <end position="968"/>
    </location>
</feature>
<feature type="compositionally biased region" description="Basic and acidic residues" evidence="1">
    <location>
        <begin position="1619"/>
        <end position="1633"/>
    </location>
</feature>